<evidence type="ECO:0000313" key="1">
    <source>
        <dbReference type="EMBL" id="QHS96215.1"/>
    </source>
</evidence>
<accession>A0A6C0BUT9</accession>
<organism evidence="1">
    <name type="scientific">viral metagenome</name>
    <dbReference type="NCBI Taxonomy" id="1070528"/>
    <lineage>
        <taxon>unclassified sequences</taxon>
        <taxon>metagenomes</taxon>
        <taxon>organismal metagenomes</taxon>
    </lineage>
</organism>
<protein>
    <submittedName>
        <fullName evidence="1">Uncharacterized protein</fullName>
    </submittedName>
</protein>
<sequence length="69" mass="7551">MGSCSVPPVGRANNLSSFGYFVPVTIGRLNNCNNTLCYTYNHNYIYQPHSGYGKVGTTAAAYLASRKRL</sequence>
<name>A0A6C0BUT9_9ZZZZ</name>
<dbReference type="AlphaFoldDB" id="A0A6C0BUT9"/>
<proteinExistence type="predicted"/>
<reference evidence="1" key="1">
    <citation type="journal article" date="2020" name="Nature">
        <title>Giant virus diversity and host interactions through global metagenomics.</title>
        <authorList>
            <person name="Schulz F."/>
            <person name="Roux S."/>
            <person name="Paez-Espino D."/>
            <person name="Jungbluth S."/>
            <person name="Walsh D.A."/>
            <person name="Denef V.J."/>
            <person name="McMahon K.D."/>
            <person name="Konstantinidis K.T."/>
            <person name="Eloe-Fadrosh E.A."/>
            <person name="Kyrpides N.C."/>
            <person name="Woyke T."/>
        </authorList>
    </citation>
    <scope>NUCLEOTIDE SEQUENCE</scope>
    <source>
        <strain evidence="1">GVMAG-M-3300019093-7</strain>
        <strain evidence="2">GVMAG-M-3300022752-39</strain>
    </source>
</reference>
<dbReference type="EMBL" id="MN739490">
    <property type="protein sequence ID" value="QHT08093.1"/>
    <property type="molecule type" value="Genomic_DNA"/>
</dbReference>
<evidence type="ECO:0000313" key="2">
    <source>
        <dbReference type="EMBL" id="QHT08093.1"/>
    </source>
</evidence>
<dbReference type="EMBL" id="MN739266">
    <property type="protein sequence ID" value="QHS96215.1"/>
    <property type="molecule type" value="Genomic_DNA"/>
</dbReference>